<name>A0AAV5GVD9_9BASI</name>
<accession>A0AAV5GVD9</accession>
<organism evidence="1 2">
    <name type="scientific">Rhodotorula paludigena</name>
    <dbReference type="NCBI Taxonomy" id="86838"/>
    <lineage>
        <taxon>Eukaryota</taxon>
        <taxon>Fungi</taxon>
        <taxon>Dikarya</taxon>
        <taxon>Basidiomycota</taxon>
        <taxon>Pucciniomycotina</taxon>
        <taxon>Microbotryomycetes</taxon>
        <taxon>Sporidiobolales</taxon>
        <taxon>Sporidiobolaceae</taxon>
        <taxon>Rhodotorula</taxon>
    </lineage>
</organism>
<evidence type="ECO:0000313" key="2">
    <source>
        <dbReference type="Proteomes" id="UP001342314"/>
    </source>
</evidence>
<dbReference type="EMBL" id="BQKY01000015">
    <property type="protein sequence ID" value="GJN93914.1"/>
    <property type="molecule type" value="Genomic_DNA"/>
</dbReference>
<dbReference type="Proteomes" id="UP001342314">
    <property type="component" value="Unassembled WGS sequence"/>
</dbReference>
<sequence>MCSITEPACGYYRCVVTWPVGSKVAVNWLGPPPGNVRVSLESNIGGPSYLITSSIPANSQEGYCDSGYGMGVIAQGHECGRVEFVVPEKWQRLNNYTIVVQSLSDESLIGYTDMITIADYNASSPSAVPAKQVPAGTSVSLLTIPGPTSVNKGASTRYTGVYPSPTAVTAQTTTSTPPVAAETTSSLLPSSIVRLSSSSLLTSSSSAAAANASVAAQTGLAAVNSTVSSPSSGASGASSTGTPGAGNGAVSISAQTLTGAAALVAAALALVA</sequence>
<proteinExistence type="predicted"/>
<protein>
    <submittedName>
        <fullName evidence="1">Uncharacterized protein</fullName>
    </submittedName>
</protein>
<reference evidence="1 2" key="1">
    <citation type="submission" date="2021-12" db="EMBL/GenBank/DDBJ databases">
        <title>High titer production of polyol ester of fatty acids by Rhodotorula paludigena BS15 towards product separation-free biomass refinery.</title>
        <authorList>
            <person name="Mano J."/>
            <person name="Ono H."/>
            <person name="Tanaka T."/>
            <person name="Naito K."/>
            <person name="Sushida H."/>
            <person name="Ike M."/>
            <person name="Tokuyasu K."/>
            <person name="Kitaoka M."/>
        </authorList>
    </citation>
    <scope>NUCLEOTIDE SEQUENCE [LARGE SCALE GENOMIC DNA]</scope>
    <source>
        <strain evidence="1 2">BS15</strain>
    </source>
</reference>
<comment type="caution">
    <text evidence="1">The sequence shown here is derived from an EMBL/GenBank/DDBJ whole genome shotgun (WGS) entry which is preliminary data.</text>
</comment>
<dbReference type="AlphaFoldDB" id="A0AAV5GVD9"/>
<keyword evidence="2" id="KW-1185">Reference proteome</keyword>
<evidence type="ECO:0000313" key="1">
    <source>
        <dbReference type="EMBL" id="GJN93914.1"/>
    </source>
</evidence>
<gene>
    <name evidence="1" type="ORF">Rhopal_006973-T1</name>
</gene>